<accession>A0A6G1E5I4</accession>
<dbReference type="EMBL" id="SPHZ02000005">
    <property type="protein sequence ID" value="KAF0919816.1"/>
    <property type="molecule type" value="Genomic_DNA"/>
</dbReference>
<sequence length="87" mass="9410">MAPARPAPNGSSRFTTYDTTAVESWNTTIAGPSPSHHVPQVVAEPLAAADGRVHECNRRAELAARFEPLKLDLTAGRHKRPIINGKQ</sequence>
<organism evidence="1 2">
    <name type="scientific">Oryza meyeriana var. granulata</name>
    <dbReference type="NCBI Taxonomy" id="110450"/>
    <lineage>
        <taxon>Eukaryota</taxon>
        <taxon>Viridiplantae</taxon>
        <taxon>Streptophyta</taxon>
        <taxon>Embryophyta</taxon>
        <taxon>Tracheophyta</taxon>
        <taxon>Spermatophyta</taxon>
        <taxon>Magnoliopsida</taxon>
        <taxon>Liliopsida</taxon>
        <taxon>Poales</taxon>
        <taxon>Poaceae</taxon>
        <taxon>BOP clade</taxon>
        <taxon>Oryzoideae</taxon>
        <taxon>Oryzeae</taxon>
        <taxon>Oryzinae</taxon>
        <taxon>Oryza</taxon>
        <taxon>Oryza meyeriana</taxon>
    </lineage>
</organism>
<dbReference type="AlphaFoldDB" id="A0A6G1E5I4"/>
<protein>
    <submittedName>
        <fullName evidence="1">Uncharacterized protein</fullName>
    </submittedName>
</protein>
<reference evidence="1 2" key="1">
    <citation type="submission" date="2019-11" db="EMBL/GenBank/DDBJ databases">
        <title>Whole genome sequence of Oryza granulata.</title>
        <authorList>
            <person name="Li W."/>
        </authorList>
    </citation>
    <scope>NUCLEOTIDE SEQUENCE [LARGE SCALE GENOMIC DNA]</scope>
    <source>
        <strain evidence="2">cv. Menghai</strain>
        <tissue evidence="1">Leaf</tissue>
    </source>
</reference>
<evidence type="ECO:0000313" key="1">
    <source>
        <dbReference type="EMBL" id="KAF0919816.1"/>
    </source>
</evidence>
<proteinExistence type="predicted"/>
<evidence type="ECO:0000313" key="2">
    <source>
        <dbReference type="Proteomes" id="UP000479710"/>
    </source>
</evidence>
<keyword evidence="2" id="KW-1185">Reference proteome</keyword>
<comment type="caution">
    <text evidence="1">The sequence shown here is derived from an EMBL/GenBank/DDBJ whole genome shotgun (WGS) entry which is preliminary data.</text>
</comment>
<name>A0A6G1E5I4_9ORYZ</name>
<gene>
    <name evidence="1" type="ORF">E2562_031676</name>
</gene>
<dbReference type="Proteomes" id="UP000479710">
    <property type="component" value="Unassembled WGS sequence"/>
</dbReference>